<feature type="region of interest" description="Disordered" evidence="1">
    <location>
        <begin position="268"/>
        <end position="354"/>
    </location>
</feature>
<dbReference type="SUPFAM" id="SSF81321">
    <property type="entry name" value="Family A G protein-coupled receptor-like"/>
    <property type="match status" value="1"/>
</dbReference>
<dbReference type="GeneID" id="68110613"/>
<organism evidence="3 4">
    <name type="scientific">Naegleria fowleri</name>
    <name type="common">Brain eating amoeba</name>
    <dbReference type="NCBI Taxonomy" id="5763"/>
    <lineage>
        <taxon>Eukaryota</taxon>
        <taxon>Discoba</taxon>
        <taxon>Heterolobosea</taxon>
        <taxon>Tetramitia</taxon>
        <taxon>Eutetramitia</taxon>
        <taxon>Vahlkampfiidae</taxon>
        <taxon>Naegleria</taxon>
    </lineage>
</organism>
<dbReference type="RefSeq" id="XP_044562116.1">
    <property type="nucleotide sequence ID" value="XM_044706694.1"/>
</dbReference>
<feature type="transmembrane region" description="Helical" evidence="2">
    <location>
        <begin position="182"/>
        <end position="202"/>
    </location>
</feature>
<dbReference type="VEuPathDB" id="AmoebaDB:NfTy_071650"/>
<keyword evidence="4" id="KW-1185">Reference proteome</keyword>
<dbReference type="VEuPathDB" id="AmoebaDB:NF0061980"/>
<accession>A0A6A5BHR4</accession>
<gene>
    <name evidence="3" type="ORF">FDP41_003395</name>
</gene>
<keyword evidence="2" id="KW-0472">Membrane</keyword>
<feature type="transmembrane region" description="Helical" evidence="2">
    <location>
        <begin position="234"/>
        <end position="260"/>
    </location>
</feature>
<dbReference type="Proteomes" id="UP000444721">
    <property type="component" value="Unassembled WGS sequence"/>
</dbReference>
<evidence type="ECO:0000256" key="2">
    <source>
        <dbReference type="SAM" id="Phobius"/>
    </source>
</evidence>
<feature type="compositionally biased region" description="Low complexity" evidence="1">
    <location>
        <begin position="269"/>
        <end position="289"/>
    </location>
</feature>
<proteinExistence type="predicted"/>
<sequence>MSSLLLGLRQQMGQTEFSSSAATDMTTSFVHEDGIPSHHSLWSTFLNNLIVSAWELLIGHHQQPFSSSSSITNSYHRYEMVQNHHHHYQQQIQLLPQDGISLTALQQQPETDSLQLAEEIANILSICMIMFSFLCSLFVLINLCKKNIKAEKDEKAMLARFENSNPSVIESLTSKKHLYTKLTSFCILCMIISDLLFTAFYFPTNTLRLIKGFLFQDLPKAQTLKLDPYFSIPIYITAEITEMFVISSGIFSLLLTLCIYKTIKSIKPSGSSADDQSSNYSHSSNQRSSIGLDSQYQQSASNYGTNGSSTATAPYSGDQSNPYHNENEKSRLVSPNSDMNSVNTPPRTPEEEYGNHDAHVQQPFTVKGRYLKMQQRKKWIQTVFCLISWGIPAIFAVVWIIIEELYLGVNTTPAGVFYANIIPDMVKNLIYIAIEVGSVALRIMIYTDTKKLFRDTTIVENTSSAKKKREKERNLFKQLLFYALPFFLFGIWVIVYRLATDIIYIVRVAEHGINSFNDDMDLAGLIVLSIHHILSPLRAFANSVVYCLLSKWFSERVKGSFKRCCGSSQ</sequence>
<dbReference type="VEuPathDB" id="AmoebaDB:FDP41_003395"/>
<comment type="caution">
    <text evidence="3">The sequence shown here is derived from an EMBL/GenBank/DDBJ whole genome shotgun (WGS) entry which is preliminary data.</text>
</comment>
<keyword evidence="2" id="KW-0812">Transmembrane</keyword>
<dbReference type="EMBL" id="VFQX01000034">
    <property type="protein sequence ID" value="KAF0977403.1"/>
    <property type="molecule type" value="Genomic_DNA"/>
</dbReference>
<name>A0A6A5BHR4_NAEFO</name>
<evidence type="ECO:0000313" key="3">
    <source>
        <dbReference type="EMBL" id="KAF0977403.1"/>
    </source>
</evidence>
<keyword evidence="2" id="KW-1133">Transmembrane helix</keyword>
<dbReference type="OMA" id="ALRIMIY"/>
<dbReference type="Gene3D" id="1.20.1070.10">
    <property type="entry name" value="Rhodopsin 7-helix transmembrane proteins"/>
    <property type="match status" value="1"/>
</dbReference>
<evidence type="ECO:0000313" key="4">
    <source>
        <dbReference type="Proteomes" id="UP000444721"/>
    </source>
</evidence>
<feature type="transmembrane region" description="Helical" evidence="2">
    <location>
        <begin position="428"/>
        <end position="445"/>
    </location>
</feature>
<protein>
    <submittedName>
        <fullName evidence="3">Uncharacterized protein</fullName>
    </submittedName>
</protein>
<reference evidence="3 4" key="1">
    <citation type="journal article" date="2019" name="Sci. Rep.">
        <title>Nanopore sequencing improves the draft genome of the human pathogenic amoeba Naegleria fowleri.</title>
        <authorList>
            <person name="Liechti N."/>
            <person name="Schurch N."/>
            <person name="Bruggmann R."/>
            <person name="Wittwer M."/>
        </authorList>
    </citation>
    <scope>NUCLEOTIDE SEQUENCE [LARGE SCALE GENOMIC DNA]</scope>
    <source>
        <strain evidence="3 4">ATCC 30894</strain>
    </source>
</reference>
<evidence type="ECO:0000256" key="1">
    <source>
        <dbReference type="SAM" id="MobiDB-lite"/>
    </source>
</evidence>
<feature type="compositionally biased region" description="Polar residues" evidence="1">
    <location>
        <begin position="291"/>
        <end position="324"/>
    </location>
</feature>
<feature type="transmembrane region" description="Helical" evidence="2">
    <location>
        <begin position="120"/>
        <end position="143"/>
    </location>
</feature>
<feature type="transmembrane region" description="Helical" evidence="2">
    <location>
        <begin position="479"/>
        <end position="499"/>
    </location>
</feature>
<feature type="transmembrane region" description="Helical" evidence="2">
    <location>
        <begin position="379"/>
        <end position="402"/>
    </location>
</feature>
<dbReference type="AlphaFoldDB" id="A0A6A5BHR4"/>
<feature type="compositionally biased region" description="Polar residues" evidence="1">
    <location>
        <begin position="333"/>
        <end position="345"/>
    </location>
</feature>
<dbReference type="OrthoDB" id="10257963at2759"/>